<proteinExistence type="predicted"/>
<evidence type="ECO:0000313" key="2">
    <source>
        <dbReference type="Proteomes" id="UP001642540"/>
    </source>
</evidence>
<keyword evidence="2" id="KW-1185">Reference proteome</keyword>
<evidence type="ECO:0000313" key="1">
    <source>
        <dbReference type="EMBL" id="CAL8118414.1"/>
    </source>
</evidence>
<name>A0ABP1R7X5_9HEXA</name>
<gene>
    <name evidence="1" type="ORF">ODALV1_LOCUS18123</name>
</gene>
<protein>
    <submittedName>
        <fullName evidence="1">Uncharacterized protein</fullName>
    </submittedName>
</protein>
<accession>A0ABP1R7X5</accession>
<reference evidence="1 2" key="1">
    <citation type="submission" date="2024-08" db="EMBL/GenBank/DDBJ databases">
        <authorList>
            <person name="Cucini C."/>
            <person name="Frati F."/>
        </authorList>
    </citation>
    <scope>NUCLEOTIDE SEQUENCE [LARGE SCALE GENOMIC DNA]</scope>
</reference>
<organism evidence="1 2">
    <name type="scientific">Orchesella dallaii</name>
    <dbReference type="NCBI Taxonomy" id="48710"/>
    <lineage>
        <taxon>Eukaryota</taxon>
        <taxon>Metazoa</taxon>
        <taxon>Ecdysozoa</taxon>
        <taxon>Arthropoda</taxon>
        <taxon>Hexapoda</taxon>
        <taxon>Collembola</taxon>
        <taxon>Entomobryomorpha</taxon>
        <taxon>Entomobryoidea</taxon>
        <taxon>Orchesellidae</taxon>
        <taxon>Orchesellinae</taxon>
        <taxon>Orchesella</taxon>
    </lineage>
</organism>
<sequence>MPLLNELLISIDFHVPIYRFVICIPVSCFKRYGMCTMQWKYSKAICTICKHKTKLKAGSSASENGQIPNQITSTEHNTQAQSSHIGFSSVFLEFHFLPC</sequence>
<comment type="caution">
    <text evidence="1">The sequence shown here is derived from an EMBL/GenBank/DDBJ whole genome shotgun (WGS) entry which is preliminary data.</text>
</comment>
<dbReference type="Proteomes" id="UP001642540">
    <property type="component" value="Unassembled WGS sequence"/>
</dbReference>
<dbReference type="EMBL" id="CAXLJM020000057">
    <property type="protein sequence ID" value="CAL8118414.1"/>
    <property type="molecule type" value="Genomic_DNA"/>
</dbReference>